<dbReference type="AlphaFoldDB" id="A0A4Q1CD35"/>
<evidence type="ECO:0000313" key="3">
    <source>
        <dbReference type="EMBL" id="RXK57332.1"/>
    </source>
</evidence>
<name>A0A4Q1CD35_9BACT</name>
<dbReference type="GO" id="GO:0015074">
    <property type="term" value="P:DNA integration"/>
    <property type="evidence" value="ECO:0007669"/>
    <property type="project" value="InterPro"/>
</dbReference>
<dbReference type="SUPFAM" id="SSF56349">
    <property type="entry name" value="DNA breaking-rejoining enzymes"/>
    <property type="match status" value="1"/>
</dbReference>
<proteinExistence type="predicted"/>
<comment type="caution">
    <text evidence="3">The sequence shown here is derived from an EMBL/GenBank/DDBJ whole genome shotgun (WGS) entry which is preliminary data.</text>
</comment>
<evidence type="ECO:0000313" key="4">
    <source>
        <dbReference type="Proteomes" id="UP000290204"/>
    </source>
</evidence>
<reference evidence="3 4" key="1">
    <citation type="submission" date="2019-01" db="EMBL/GenBank/DDBJ databases">
        <title>Lacibacter sp. strain TTM-7.</title>
        <authorList>
            <person name="Chen W.-M."/>
        </authorList>
    </citation>
    <scope>NUCLEOTIDE SEQUENCE [LARGE SCALE GENOMIC DNA]</scope>
    <source>
        <strain evidence="3 4">TTM-7</strain>
    </source>
</reference>
<dbReference type="InterPro" id="IPR011010">
    <property type="entry name" value="DNA_brk_join_enz"/>
</dbReference>
<organism evidence="3 4">
    <name type="scientific">Lacibacter luteus</name>
    <dbReference type="NCBI Taxonomy" id="2508719"/>
    <lineage>
        <taxon>Bacteria</taxon>
        <taxon>Pseudomonadati</taxon>
        <taxon>Bacteroidota</taxon>
        <taxon>Chitinophagia</taxon>
        <taxon>Chitinophagales</taxon>
        <taxon>Chitinophagaceae</taxon>
        <taxon>Lacibacter</taxon>
    </lineage>
</organism>
<evidence type="ECO:0000259" key="2">
    <source>
        <dbReference type="PROSITE" id="PS51898"/>
    </source>
</evidence>
<keyword evidence="4" id="KW-1185">Reference proteome</keyword>
<feature type="domain" description="Tyr recombinase" evidence="2">
    <location>
        <begin position="157"/>
        <end position="370"/>
    </location>
</feature>
<dbReference type="Pfam" id="PF00589">
    <property type="entry name" value="Phage_integrase"/>
    <property type="match status" value="1"/>
</dbReference>
<dbReference type="OrthoDB" id="1493636at2"/>
<keyword evidence="1" id="KW-0233">DNA recombination</keyword>
<dbReference type="PROSITE" id="PS51898">
    <property type="entry name" value="TYR_RECOMBINASE"/>
    <property type="match status" value="1"/>
</dbReference>
<dbReference type="Gene3D" id="1.10.443.10">
    <property type="entry name" value="Intergrase catalytic core"/>
    <property type="match status" value="1"/>
</dbReference>
<sequence>MFWQSLMFFICRYLRISVVNKKHMKQILLLPAFQEFIRVSTKGKRRTASGKRLTQGTVQQYQVVLQYLQSFETTLPQAIRIQLLYRQTQRQFQQEANYWKKIKLALEQYLRKQHNCLDVYIAAVFKVLKTFFNYLRKEKGLPVGEFHRQFRLPSYQYQPVLIDTFQLQRLIHDHNFRNSLQKHLAESLDLFVVGCLVGLRYIDLINLKKTSLSVRNDQYYLQVLTQKTGTQVNIPLPGYAVEIIDRLKQKRTAYLFKRISNTNFNLHLKQMMELAGYTYSVPKMRYSQGRLTEIKTKEGNSFRFCDHISSHTMRRTAITNLLVLGVPEMVVRKISGHAAGSKEFYRYISLAQDYTNRHLTDAYDKLLKTA</sequence>
<dbReference type="Proteomes" id="UP000290204">
    <property type="component" value="Unassembled WGS sequence"/>
</dbReference>
<dbReference type="EMBL" id="SDHW01000014">
    <property type="protein sequence ID" value="RXK57332.1"/>
    <property type="molecule type" value="Genomic_DNA"/>
</dbReference>
<evidence type="ECO:0000256" key="1">
    <source>
        <dbReference type="ARBA" id="ARBA00023172"/>
    </source>
</evidence>
<gene>
    <name evidence="3" type="ORF">ESA94_21260</name>
</gene>
<dbReference type="InterPro" id="IPR002104">
    <property type="entry name" value="Integrase_catalytic"/>
</dbReference>
<dbReference type="InterPro" id="IPR013762">
    <property type="entry name" value="Integrase-like_cat_sf"/>
</dbReference>
<protein>
    <recommendedName>
        <fullName evidence="2">Tyr recombinase domain-containing protein</fullName>
    </recommendedName>
</protein>
<dbReference type="GO" id="GO:0003677">
    <property type="term" value="F:DNA binding"/>
    <property type="evidence" value="ECO:0007669"/>
    <property type="project" value="InterPro"/>
</dbReference>
<dbReference type="GO" id="GO:0006310">
    <property type="term" value="P:DNA recombination"/>
    <property type="evidence" value="ECO:0007669"/>
    <property type="project" value="UniProtKB-KW"/>
</dbReference>
<accession>A0A4Q1CD35</accession>